<keyword evidence="2" id="KW-1185">Reference proteome</keyword>
<name>A0ABV9XZK6_9PSEU</name>
<dbReference type="EMBL" id="JBHSJB010000013">
    <property type="protein sequence ID" value="MFC5055423.1"/>
    <property type="molecule type" value="Genomic_DNA"/>
</dbReference>
<sequence>MNQPLDIDLVVDEAALDERVEGAVLLDRAGIANRVGGVRASLWRSRPRRHELTDGTAAVRWDLRCDLATDSGRTVESVVVTVDFAAETDVQVAAVSPVSGPGPGYRVRASGPRFRYARWVFDADAGHSLDPDHRVALLATVPTSAATVSSRITVRAEAVFTGLLGRIPLLGRRAVELHAADLAGTTD</sequence>
<organism evidence="1 2">
    <name type="scientific">Saccharothrix xinjiangensis</name>
    <dbReference type="NCBI Taxonomy" id="204798"/>
    <lineage>
        <taxon>Bacteria</taxon>
        <taxon>Bacillati</taxon>
        <taxon>Actinomycetota</taxon>
        <taxon>Actinomycetes</taxon>
        <taxon>Pseudonocardiales</taxon>
        <taxon>Pseudonocardiaceae</taxon>
        <taxon>Saccharothrix</taxon>
    </lineage>
</organism>
<proteinExistence type="predicted"/>
<dbReference type="RefSeq" id="WP_344038697.1">
    <property type="nucleotide sequence ID" value="NZ_BAAAKE010000012.1"/>
</dbReference>
<evidence type="ECO:0000313" key="2">
    <source>
        <dbReference type="Proteomes" id="UP001595833"/>
    </source>
</evidence>
<dbReference type="Proteomes" id="UP001595833">
    <property type="component" value="Unassembled WGS sequence"/>
</dbReference>
<gene>
    <name evidence="1" type="ORF">ACFPFM_16865</name>
</gene>
<evidence type="ECO:0000313" key="1">
    <source>
        <dbReference type="EMBL" id="MFC5055423.1"/>
    </source>
</evidence>
<comment type="caution">
    <text evidence="1">The sequence shown here is derived from an EMBL/GenBank/DDBJ whole genome shotgun (WGS) entry which is preliminary data.</text>
</comment>
<reference evidence="2" key="1">
    <citation type="journal article" date="2019" name="Int. J. Syst. Evol. Microbiol.">
        <title>The Global Catalogue of Microorganisms (GCM) 10K type strain sequencing project: providing services to taxonomists for standard genome sequencing and annotation.</title>
        <authorList>
            <consortium name="The Broad Institute Genomics Platform"/>
            <consortium name="The Broad Institute Genome Sequencing Center for Infectious Disease"/>
            <person name="Wu L."/>
            <person name="Ma J."/>
        </authorList>
    </citation>
    <scope>NUCLEOTIDE SEQUENCE [LARGE SCALE GENOMIC DNA]</scope>
    <source>
        <strain evidence="2">KCTC 12848</strain>
    </source>
</reference>
<accession>A0ABV9XZK6</accession>
<evidence type="ECO:0008006" key="3">
    <source>
        <dbReference type="Google" id="ProtNLM"/>
    </source>
</evidence>
<protein>
    <recommendedName>
        <fullName evidence="3">Polyketide cyclase/dehydrase/lipid transport protein</fullName>
    </recommendedName>
</protein>